<feature type="domain" description="VWFA" evidence="1">
    <location>
        <begin position="257"/>
        <end position="423"/>
    </location>
</feature>
<evidence type="ECO:0000259" key="2">
    <source>
        <dbReference type="PROSITE" id="PS51468"/>
    </source>
</evidence>
<dbReference type="PANTHER" id="PTHR45737:SF6">
    <property type="entry name" value="VON WILLEBRAND FACTOR A DOMAIN-CONTAINING PROTEIN 5A"/>
    <property type="match status" value="1"/>
</dbReference>
<sequence>MKTYRFHNKNLEELPVILKNVVISGNICGEFVEFVMEQTFENIGEDNIEAIYSFPIPDTGIITGLEVSLGGRSIKAMVEEKAKAKELWDKALEEGVNTLNLEGDSDNIYNITIGNILPNEVVKIKISYMDQLTLEDEVYKLIIPEIEGPIGINRGLKENASDYDVSMNLLIESFERLKIWSPSHDIEKEYGSQTLVKVTLKKGETLNREFVLLMEEETEYEFSAMSYSFPKHIKDESIVYLKVFPDMDEDESKKPVNYLFLMDISNDMGDNNLSEIKTSLSLGLRNLNKEDRFNILAFHDELNSFSDEFLNSSEENVDNAVAWLKKLNYGNGADISEALKWALNQGNDSVIILFTNDEAENEEQILRYIRENVKENRIFPIGVADKTNKYFIREIAAISGGRADFIKREEKIGELILRQFNRITGPQIDVREIYFGGETLNTYPRTIEYIYDIEPFSIFAKIKGITKGPIIIKGFIGDKPFIQEVPIDSFELKENAYLIEKVWIRKRIEILEERMDSFRGIERDAMESKVVELSKSYGIISSKTSFIMTEVLEDPLLGIAIQKILPLDVSEETMESLSYGYFLDAPGFLYKISKNNNNILDNEKLYSKMAENQRKDGSICVVDASEKEKIKSTLKALIAFASCKQSLGVYVKIINRAIAYVLNYINENSLDRSEQLLYLTAFRALALKNTIVKDKTGAFKAAYDKLLSMINEPQEIRDVNDIIDLITIKNNL</sequence>
<feature type="domain" description="VIT" evidence="2">
    <location>
        <begin position="2"/>
        <end position="130"/>
    </location>
</feature>
<dbReference type="InterPro" id="IPR013694">
    <property type="entry name" value="VIT"/>
</dbReference>
<dbReference type="AlphaFoldDB" id="A0A1I2KU22"/>
<dbReference type="Gene3D" id="3.40.50.410">
    <property type="entry name" value="von Willebrand factor, type A domain"/>
    <property type="match status" value="1"/>
</dbReference>
<dbReference type="Proteomes" id="UP000182135">
    <property type="component" value="Unassembled WGS sequence"/>
</dbReference>
<evidence type="ECO:0000313" key="3">
    <source>
        <dbReference type="EMBL" id="SFF69760.1"/>
    </source>
</evidence>
<dbReference type="GeneID" id="90545680"/>
<dbReference type="Pfam" id="PF13768">
    <property type="entry name" value="VWA_3"/>
    <property type="match status" value="1"/>
</dbReference>
<protein>
    <submittedName>
        <fullName evidence="3">Ca-activated chloride channel family protein</fullName>
    </submittedName>
</protein>
<accession>A0A1I2KU22</accession>
<dbReference type="SMART" id="SM00327">
    <property type="entry name" value="VWA"/>
    <property type="match status" value="1"/>
</dbReference>
<organism evidence="3 4">
    <name type="scientific">Clostridium cadaveris</name>
    <dbReference type="NCBI Taxonomy" id="1529"/>
    <lineage>
        <taxon>Bacteria</taxon>
        <taxon>Bacillati</taxon>
        <taxon>Bacillota</taxon>
        <taxon>Clostridia</taxon>
        <taxon>Eubacteriales</taxon>
        <taxon>Clostridiaceae</taxon>
        <taxon>Clostridium</taxon>
    </lineage>
</organism>
<reference evidence="3 4" key="1">
    <citation type="submission" date="2016-10" db="EMBL/GenBank/DDBJ databases">
        <authorList>
            <person name="de Groot N.N."/>
        </authorList>
    </citation>
    <scope>NUCLEOTIDE SEQUENCE [LARGE SCALE GENOMIC DNA]</scope>
    <source>
        <strain evidence="3 4">NLAE-zl-G419</strain>
    </source>
</reference>
<gene>
    <name evidence="3" type="ORF">SAMN04487885_10718</name>
</gene>
<dbReference type="SUPFAM" id="SSF53300">
    <property type="entry name" value="vWA-like"/>
    <property type="match status" value="1"/>
</dbReference>
<keyword evidence="4" id="KW-1185">Reference proteome</keyword>
<dbReference type="PANTHER" id="PTHR45737">
    <property type="entry name" value="VON WILLEBRAND FACTOR A DOMAIN-CONTAINING PROTEIN 5A"/>
    <property type="match status" value="1"/>
</dbReference>
<dbReference type="RefSeq" id="WP_027640145.1">
    <property type="nucleotide sequence ID" value="NZ_BAAACD010000007.1"/>
</dbReference>
<evidence type="ECO:0000259" key="1">
    <source>
        <dbReference type="PROSITE" id="PS50234"/>
    </source>
</evidence>
<dbReference type="eggNOG" id="COG2304">
    <property type="taxonomic scope" value="Bacteria"/>
</dbReference>
<name>A0A1I2KU22_9CLOT</name>
<dbReference type="PROSITE" id="PS51468">
    <property type="entry name" value="VIT"/>
    <property type="match status" value="1"/>
</dbReference>
<dbReference type="STRING" id="1529.SAMN04487885_10718"/>
<dbReference type="InterPro" id="IPR036465">
    <property type="entry name" value="vWFA_dom_sf"/>
</dbReference>
<dbReference type="PROSITE" id="PS50234">
    <property type="entry name" value="VWFA"/>
    <property type="match status" value="1"/>
</dbReference>
<dbReference type="OrthoDB" id="9784383at2"/>
<proteinExistence type="predicted"/>
<dbReference type="SMART" id="SM00609">
    <property type="entry name" value="VIT"/>
    <property type="match status" value="1"/>
</dbReference>
<dbReference type="Pfam" id="PF08487">
    <property type="entry name" value="VIT"/>
    <property type="match status" value="1"/>
</dbReference>
<dbReference type="EMBL" id="FOOE01000007">
    <property type="protein sequence ID" value="SFF69760.1"/>
    <property type="molecule type" value="Genomic_DNA"/>
</dbReference>
<evidence type="ECO:0000313" key="4">
    <source>
        <dbReference type="Proteomes" id="UP000182135"/>
    </source>
</evidence>
<dbReference type="InterPro" id="IPR002035">
    <property type="entry name" value="VWF_A"/>
</dbReference>